<feature type="compositionally biased region" description="Basic and acidic residues" evidence="7">
    <location>
        <begin position="415"/>
        <end position="428"/>
    </location>
</feature>
<dbReference type="Gene3D" id="3.30.40.10">
    <property type="entry name" value="Zinc/RING finger domain, C3HC4 (zinc finger)"/>
    <property type="match status" value="1"/>
</dbReference>
<dbReference type="InterPro" id="IPR039971">
    <property type="entry name" value="CWC24-like"/>
</dbReference>
<feature type="compositionally biased region" description="Low complexity" evidence="7">
    <location>
        <begin position="357"/>
        <end position="375"/>
    </location>
</feature>
<comment type="subcellular location">
    <subcellularLocation>
        <location evidence="1">Nucleus</location>
        <location evidence="1">Nucleolus</location>
    </subcellularLocation>
</comment>
<feature type="region of interest" description="Disordered" evidence="7">
    <location>
        <begin position="177"/>
        <end position="203"/>
    </location>
</feature>
<dbReference type="InterPro" id="IPR001841">
    <property type="entry name" value="Znf_RING"/>
</dbReference>
<dbReference type="InterPro" id="IPR005818">
    <property type="entry name" value="Histone_H1/H5_H15"/>
</dbReference>
<evidence type="ECO:0000259" key="10">
    <source>
        <dbReference type="PROSITE" id="PS50103"/>
    </source>
</evidence>
<feature type="compositionally biased region" description="Basic and acidic residues" evidence="7">
    <location>
        <begin position="189"/>
        <end position="203"/>
    </location>
</feature>
<dbReference type="PROSITE" id="PS50090">
    <property type="entry name" value="MYB_LIKE"/>
    <property type="match status" value="1"/>
</dbReference>
<dbReference type="Pfam" id="PF00642">
    <property type="entry name" value="zf-CCCH"/>
    <property type="match status" value="1"/>
</dbReference>
<feature type="compositionally biased region" description="Basic and acidic residues" evidence="7">
    <location>
        <begin position="443"/>
        <end position="453"/>
    </location>
</feature>
<evidence type="ECO:0000259" key="12">
    <source>
        <dbReference type="PROSITE" id="PS51504"/>
    </source>
</evidence>
<evidence type="ECO:0000259" key="11">
    <source>
        <dbReference type="PROSITE" id="PS51294"/>
    </source>
</evidence>
<dbReference type="Gene3D" id="1.10.10.10">
    <property type="entry name" value="Winged helix-like DNA-binding domain superfamily/Winged helix DNA-binding domain"/>
    <property type="match status" value="1"/>
</dbReference>
<dbReference type="SUPFAM" id="SSF57850">
    <property type="entry name" value="RING/U-box"/>
    <property type="match status" value="1"/>
</dbReference>
<keyword evidence="4 5" id="KW-0862">Zinc</keyword>
<protein>
    <submittedName>
        <fullName evidence="13">Uncharacterized protein</fullName>
    </submittedName>
</protein>
<dbReference type="InterPro" id="IPR000571">
    <property type="entry name" value="Znf_CCCH"/>
</dbReference>
<evidence type="ECO:0000256" key="7">
    <source>
        <dbReference type="SAM" id="MobiDB-lite"/>
    </source>
</evidence>
<feature type="coiled-coil region" evidence="6">
    <location>
        <begin position="241"/>
        <end position="273"/>
    </location>
</feature>
<dbReference type="InterPro" id="IPR017907">
    <property type="entry name" value="Znf_RING_CS"/>
</dbReference>
<dbReference type="Proteomes" id="UP001497512">
    <property type="component" value="Chromosome 9"/>
</dbReference>
<evidence type="ECO:0000256" key="2">
    <source>
        <dbReference type="ARBA" id="ARBA00022723"/>
    </source>
</evidence>
<dbReference type="SUPFAM" id="SSF90229">
    <property type="entry name" value="CCCH zinc finger"/>
    <property type="match status" value="1"/>
</dbReference>
<dbReference type="InterPro" id="IPR036390">
    <property type="entry name" value="WH_DNA-bd_sf"/>
</dbReference>
<name>A0ABP0V5J5_9BRYO</name>
<dbReference type="InterPro" id="IPR017930">
    <property type="entry name" value="Myb_dom"/>
</dbReference>
<feature type="zinc finger region" description="C3H1-type" evidence="5">
    <location>
        <begin position="558"/>
        <end position="586"/>
    </location>
</feature>
<feature type="domain" description="RING-type" evidence="8">
    <location>
        <begin position="637"/>
        <end position="675"/>
    </location>
</feature>
<dbReference type="SUPFAM" id="SSF46689">
    <property type="entry name" value="Homeodomain-like"/>
    <property type="match status" value="1"/>
</dbReference>
<dbReference type="PROSITE" id="PS50103">
    <property type="entry name" value="ZF_C3H1"/>
    <property type="match status" value="1"/>
</dbReference>
<dbReference type="Gene3D" id="4.10.1000.10">
    <property type="entry name" value="Zinc finger, CCCH-type"/>
    <property type="match status" value="1"/>
</dbReference>
<dbReference type="InterPro" id="IPR036388">
    <property type="entry name" value="WH-like_DNA-bd_sf"/>
</dbReference>
<accession>A0ABP0V5J5</accession>
<keyword evidence="14" id="KW-1185">Reference proteome</keyword>
<evidence type="ECO:0000313" key="13">
    <source>
        <dbReference type="EMBL" id="CAK9236894.1"/>
    </source>
</evidence>
<evidence type="ECO:0000259" key="9">
    <source>
        <dbReference type="PROSITE" id="PS50090"/>
    </source>
</evidence>
<proteinExistence type="predicted"/>
<organism evidence="13 14">
    <name type="scientific">Sphagnum troendelagicum</name>
    <dbReference type="NCBI Taxonomy" id="128251"/>
    <lineage>
        <taxon>Eukaryota</taxon>
        <taxon>Viridiplantae</taxon>
        <taxon>Streptophyta</taxon>
        <taxon>Embryophyta</taxon>
        <taxon>Bryophyta</taxon>
        <taxon>Sphagnophytina</taxon>
        <taxon>Sphagnopsida</taxon>
        <taxon>Sphagnales</taxon>
        <taxon>Sphagnaceae</taxon>
        <taxon>Sphagnum</taxon>
    </lineage>
</organism>
<dbReference type="Pfam" id="PF00249">
    <property type="entry name" value="Myb_DNA-binding"/>
    <property type="match status" value="1"/>
</dbReference>
<feature type="domain" description="HTH myb-type" evidence="11">
    <location>
        <begin position="1"/>
        <end position="56"/>
    </location>
</feature>
<feature type="domain" description="C3H1-type" evidence="10">
    <location>
        <begin position="558"/>
        <end position="586"/>
    </location>
</feature>
<dbReference type="Pfam" id="PF13920">
    <property type="entry name" value="zf-C3HC4_3"/>
    <property type="match status" value="1"/>
</dbReference>
<dbReference type="Pfam" id="PF00538">
    <property type="entry name" value="Linker_histone"/>
    <property type="match status" value="1"/>
</dbReference>
<keyword evidence="3 5" id="KW-0863">Zinc-finger</keyword>
<evidence type="ECO:0000256" key="6">
    <source>
        <dbReference type="SAM" id="Coils"/>
    </source>
</evidence>
<feature type="region of interest" description="Disordered" evidence="7">
    <location>
        <begin position="389"/>
        <end position="456"/>
    </location>
</feature>
<dbReference type="SMART" id="SM00184">
    <property type="entry name" value="RING"/>
    <property type="match status" value="1"/>
</dbReference>
<dbReference type="SMART" id="SM00717">
    <property type="entry name" value="SANT"/>
    <property type="match status" value="1"/>
</dbReference>
<dbReference type="PANTHER" id="PTHR12930:SF0">
    <property type="entry name" value="RING FINGER PROTEIN 113B"/>
    <property type="match status" value="1"/>
</dbReference>
<sequence length="705" mass="76810">MGAPKQKWTAEEEAALRAGVEKYGPGKWRAIQKDSKFGPCLISRSNVDLKDKWRNMSVSANGVGSARERAKPLAVMSPPGMLTLMDEAFTIDPLAIMAPTDGSYDSKSNEFDCDILFCGGRYDDMVLEAVLGLNEPDGSSSAAIANYIEERYPVPSNFRRLLTTKLKSLALSSKLMKSDDANRMPTPRFPRDSRDSSRKMRSDLVPHKKPKMDMEQIARARVKTAEDAARAAIVAVTEAEAAAAAAEQAAWDAEAAEAEAEVLEAAAEAAMAAIRPPKKSSAPQAELPYSSSASALSESFANSPSSSDAPDAAASSAGSALTAAVLLRMLLKRMDNLSAGSSKSESHSTSDDPLLNSDSASLSLSSSASSSSSAGTSFACASCAADARGTRNKNMRKRATSEEEAEEEETGSAVLRKEKAQKKTDGRLEFTSGAVATSSKQEANQEVKPDKGKPSTFFFESSREVQTENDSRATATSEIETEFDRDARAIRERVLKQASEAIKGGKSSADSKLYKGINGYTDHKAGFRQEHTISREKAGGAHGPLRASAHIRMSVRFDYQPDICKDYKETGYCGYGDSCKFMHDRGDYKSGWQMEREWDEAEKRRKERIVQGVADDNEVAGEANEEDEEDDELPFACFICRQPFTDPVVTSCKHYFCEHCALKHHARNKHCFVCNKPTNGVFNTAQDIVRKMKELKEAEAKESTT</sequence>
<evidence type="ECO:0000256" key="4">
    <source>
        <dbReference type="ARBA" id="ARBA00022833"/>
    </source>
</evidence>
<gene>
    <name evidence="13" type="ORF">CSSPTR1EN2_LOCUS23294</name>
</gene>
<dbReference type="InterPro" id="IPR009057">
    <property type="entry name" value="Homeodomain-like_sf"/>
</dbReference>
<dbReference type="PROSITE" id="PS51294">
    <property type="entry name" value="HTH_MYB"/>
    <property type="match status" value="1"/>
</dbReference>
<evidence type="ECO:0000313" key="14">
    <source>
        <dbReference type="Proteomes" id="UP001497512"/>
    </source>
</evidence>
<keyword evidence="2 5" id="KW-0479">Metal-binding</keyword>
<dbReference type="PANTHER" id="PTHR12930">
    <property type="entry name" value="ZINC FINGER PROTEIN 183"/>
    <property type="match status" value="1"/>
</dbReference>
<feature type="domain" description="Myb-like" evidence="9">
    <location>
        <begin position="5"/>
        <end position="57"/>
    </location>
</feature>
<dbReference type="SMART" id="SM00526">
    <property type="entry name" value="H15"/>
    <property type="match status" value="1"/>
</dbReference>
<dbReference type="PROSITE" id="PS51504">
    <property type="entry name" value="H15"/>
    <property type="match status" value="1"/>
</dbReference>
<reference evidence="13" key="1">
    <citation type="submission" date="2024-02" db="EMBL/GenBank/DDBJ databases">
        <authorList>
            <consortium name="ELIXIR-Norway"/>
            <consortium name="Elixir Norway"/>
        </authorList>
    </citation>
    <scope>NUCLEOTIDE SEQUENCE</scope>
</reference>
<dbReference type="SMART" id="SM00356">
    <property type="entry name" value="ZnF_C3H1"/>
    <property type="match status" value="1"/>
</dbReference>
<dbReference type="InterPro" id="IPR013083">
    <property type="entry name" value="Znf_RING/FYVE/PHD"/>
</dbReference>
<feature type="region of interest" description="Disordered" evidence="7">
    <location>
        <begin position="339"/>
        <end position="375"/>
    </location>
</feature>
<keyword evidence="6" id="KW-0175">Coiled coil</keyword>
<dbReference type="Gene3D" id="1.10.10.60">
    <property type="entry name" value="Homeodomain-like"/>
    <property type="match status" value="1"/>
</dbReference>
<evidence type="ECO:0000256" key="5">
    <source>
        <dbReference type="PROSITE-ProRule" id="PRU00723"/>
    </source>
</evidence>
<dbReference type="InterPro" id="IPR036855">
    <property type="entry name" value="Znf_CCCH_sf"/>
</dbReference>
<dbReference type="CDD" id="cd11660">
    <property type="entry name" value="SANT_TRF"/>
    <property type="match status" value="1"/>
</dbReference>
<dbReference type="InterPro" id="IPR001005">
    <property type="entry name" value="SANT/Myb"/>
</dbReference>
<evidence type="ECO:0000256" key="3">
    <source>
        <dbReference type="ARBA" id="ARBA00022771"/>
    </source>
</evidence>
<dbReference type="PROSITE" id="PS50089">
    <property type="entry name" value="ZF_RING_2"/>
    <property type="match status" value="1"/>
</dbReference>
<dbReference type="PROSITE" id="PS00518">
    <property type="entry name" value="ZF_RING_1"/>
    <property type="match status" value="1"/>
</dbReference>
<feature type="domain" description="H15" evidence="12">
    <location>
        <begin position="118"/>
        <end position="186"/>
    </location>
</feature>
<evidence type="ECO:0000256" key="1">
    <source>
        <dbReference type="ARBA" id="ARBA00004604"/>
    </source>
</evidence>
<dbReference type="EMBL" id="OZ019901">
    <property type="protein sequence ID" value="CAK9236894.1"/>
    <property type="molecule type" value="Genomic_DNA"/>
</dbReference>
<evidence type="ECO:0000259" key="8">
    <source>
        <dbReference type="PROSITE" id="PS50089"/>
    </source>
</evidence>
<dbReference type="CDD" id="cd16539">
    <property type="entry name" value="RING-HC_RNF113A_B"/>
    <property type="match status" value="1"/>
</dbReference>
<dbReference type="SUPFAM" id="SSF46785">
    <property type="entry name" value="Winged helix' DNA-binding domain"/>
    <property type="match status" value="1"/>
</dbReference>